<protein>
    <submittedName>
        <fullName evidence="2">Ribosylnicotinamide kinase</fullName>
    </submittedName>
</protein>
<keyword evidence="3" id="KW-1185">Reference proteome</keyword>
<dbReference type="InterPro" id="IPR027417">
    <property type="entry name" value="P-loop_NTPase"/>
</dbReference>
<gene>
    <name evidence="2" type="primary">NRK1</name>
    <name evidence="2" type="ORF">DL546_004784</name>
</gene>
<dbReference type="OrthoDB" id="10041966at2759"/>
<dbReference type="AlphaFoldDB" id="A0A420Y7V4"/>
<sequence>MVNKKAIVIGISGCSSSGKTTLARLLRDIFPHTFILHEDDFYKPEDQIPMKDGLTDWDCEESLSISDMESALNHIHETGTFPVSDSSDNIPTPSSRRLSHRSDHGCCPPILSTGPSSSPPPPSQSFIASKEDQNSIGQCPVPDDVISQQKTRVHEWLSTPRGQKVFSSGLSLCVLDGFLLYTPALSSIMSRLDIKLFLLVSRARATQRREARDGYVTLEGFWKDPPGYVDKIVWPNYAKSHAWLFEGGDVEGQLKVDVLEKERIKAQVGKGLDVDMSTTLEWAVGTVISELERMVGEKEETGERHSKNGGGGYQ</sequence>
<accession>A0A420Y7V4</accession>
<proteinExistence type="predicted"/>
<feature type="region of interest" description="Disordered" evidence="1">
    <location>
        <begin position="295"/>
        <end position="314"/>
    </location>
</feature>
<dbReference type="GO" id="GO:0016301">
    <property type="term" value="F:kinase activity"/>
    <property type="evidence" value="ECO:0007669"/>
    <property type="project" value="UniProtKB-KW"/>
</dbReference>
<feature type="compositionally biased region" description="Polar residues" evidence="1">
    <location>
        <begin position="81"/>
        <end position="96"/>
    </location>
</feature>
<evidence type="ECO:0000313" key="2">
    <source>
        <dbReference type="EMBL" id="RKU43969.1"/>
    </source>
</evidence>
<organism evidence="2 3">
    <name type="scientific">Coniochaeta pulveracea</name>
    <dbReference type="NCBI Taxonomy" id="177199"/>
    <lineage>
        <taxon>Eukaryota</taxon>
        <taxon>Fungi</taxon>
        <taxon>Dikarya</taxon>
        <taxon>Ascomycota</taxon>
        <taxon>Pezizomycotina</taxon>
        <taxon>Sordariomycetes</taxon>
        <taxon>Sordariomycetidae</taxon>
        <taxon>Coniochaetales</taxon>
        <taxon>Coniochaetaceae</taxon>
        <taxon>Coniochaeta</taxon>
    </lineage>
</organism>
<dbReference type="PRINTS" id="PR00988">
    <property type="entry name" value="URIDINKINASE"/>
</dbReference>
<dbReference type="Proteomes" id="UP000275385">
    <property type="component" value="Unassembled WGS sequence"/>
</dbReference>
<evidence type="ECO:0000256" key="1">
    <source>
        <dbReference type="SAM" id="MobiDB-lite"/>
    </source>
</evidence>
<dbReference type="SUPFAM" id="SSF52540">
    <property type="entry name" value="P-loop containing nucleoside triphosphate hydrolases"/>
    <property type="match status" value="1"/>
</dbReference>
<dbReference type="CDD" id="cd02024">
    <property type="entry name" value="NRK1"/>
    <property type="match status" value="1"/>
</dbReference>
<keyword evidence="2" id="KW-0808">Transferase</keyword>
<name>A0A420Y7V4_9PEZI</name>
<dbReference type="EMBL" id="QVQW01000036">
    <property type="protein sequence ID" value="RKU43969.1"/>
    <property type="molecule type" value="Genomic_DNA"/>
</dbReference>
<comment type="caution">
    <text evidence="2">The sequence shown here is derived from an EMBL/GenBank/DDBJ whole genome shotgun (WGS) entry which is preliminary data.</text>
</comment>
<feature type="compositionally biased region" description="Basic and acidic residues" evidence="1">
    <location>
        <begin position="295"/>
        <end position="306"/>
    </location>
</feature>
<reference evidence="2 3" key="1">
    <citation type="submission" date="2018-08" db="EMBL/GenBank/DDBJ databases">
        <title>Draft genome of the lignicolous fungus Coniochaeta pulveracea.</title>
        <authorList>
            <person name="Borstlap C.J."/>
            <person name="De Witt R.N."/>
            <person name="Botha A."/>
            <person name="Volschenk H."/>
        </authorList>
    </citation>
    <scope>NUCLEOTIDE SEQUENCE [LARGE SCALE GENOMIC DNA]</scope>
    <source>
        <strain evidence="2 3">CAB683</strain>
    </source>
</reference>
<dbReference type="PANTHER" id="PTHR10285">
    <property type="entry name" value="URIDINE KINASE"/>
    <property type="match status" value="1"/>
</dbReference>
<feature type="region of interest" description="Disordered" evidence="1">
    <location>
        <begin position="78"/>
        <end position="138"/>
    </location>
</feature>
<keyword evidence="2" id="KW-0418">Kinase</keyword>
<dbReference type="STRING" id="177199.A0A420Y7V4"/>
<dbReference type="Gene3D" id="3.40.50.300">
    <property type="entry name" value="P-loop containing nucleotide triphosphate hydrolases"/>
    <property type="match status" value="1"/>
</dbReference>
<evidence type="ECO:0000313" key="3">
    <source>
        <dbReference type="Proteomes" id="UP000275385"/>
    </source>
</evidence>